<evidence type="ECO:0000313" key="2">
    <source>
        <dbReference type="EMBL" id="CAJ1058439.1"/>
    </source>
</evidence>
<accession>A0AAV1FCG4</accession>
<feature type="compositionally biased region" description="Acidic residues" evidence="1">
    <location>
        <begin position="598"/>
        <end position="618"/>
    </location>
</feature>
<feature type="compositionally biased region" description="Polar residues" evidence="1">
    <location>
        <begin position="225"/>
        <end position="244"/>
    </location>
</feature>
<evidence type="ECO:0000256" key="1">
    <source>
        <dbReference type="SAM" id="MobiDB-lite"/>
    </source>
</evidence>
<dbReference type="Proteomes" id="UP001178508">
    <property type="component" value="Chromosome 6"/>
</dbReference>
<feature type="compositionally biased region" description="Basic and acidic residues" evidence="1">
    <location>
        <begin position="522"/>
        <end position="532"/>
    </location>
</feature>
<feature type="compositionally biased region" description="Polar residues" evidence="1">
    <location>
        <begin position="450"/>
        <end position="463"/>
    </location>
</feature>
<dbReference type="AlphaFoldDB" id="A0AAV1FCG4"/>
<feature type="compositionally biased region" description="Low complexity" evidence="1">
    <location>
        <begin position="539"/>
        <end position="554"/>
    </location>
</feature>
<evidence type="ECO:0000313" key="3">
    <source>
        <dbReference type="Proteomes" id="UP001178508"/>
    </source>
</evidence>
<feature type="compositionally biased region" description="Basic and acidic residues" evidence="1">
    <location>
        <begin position="561"/>
        <end position="588"/>
    </location>
</feature>
<feature type="compositionally biased region" description="Polar residues" evidence="1">
    <location>
        <begin position="274"/>
        <end position="289"/>
    </location>
</feature>
<protein>
    <submittedName>
        <fullName evidence="2">Uncharacterized protein zgc:113229</fullName>
    </submittedName>
</protein>
<feature type="compositionally biased region" description="Polar residues" evidence="1">
    <location>
        <begin position="307"/>
        <end position="317"/>
    </location>
</feature>
<name>A0AAV1FCG4_XYRNO</name>
<sequence>MSQPRNSSDSQALLQSMLQKLKLQPGREGQVYLHSPLPNTAAPTWGQDGDRGTSDPQGVKSSPVNGFESSTKGFSSQDFGISAAKMQQPDRASEGHGYRFSFPTQKDNTDSKTGENRVTGQTTKIPKGREQLLPAVSLKDVGISSSGRTDEERGSLGSSAMTSHTPDDKDAETSTGQSQEPGQGFTPRVYSWSLKPADGNIDTGSQAGEVLHMGNGGFGAKDLQVSPTGKTNSLSRRQQRTTGNKTRRWTQKIKEKWRDRQGSFGKKGKEEGAGNNQQGSGVLSENQLITPEILINTSNKEEGRMTPSLNSSDSSETPAAHTDESDGYMRSTGDFEFGLGSFSLLEEIVTGQEWAKFLNPNLPSPLTSQRPSEKLQTTQLHHDSVDSNPHGANKLNLMGAEARPCSVVSMGQTSPDVFLPVSMDVSGGKQQLDVHREADHSEPMEHGHNQSDMQSEESGQQQRPSLFLRPIDLLDNSALKSRVQLNRKRQHQSAVRTDPRLQTSPGKATATEEGSMTPNREITNKTGEESQHDVQPLYSLKSAQPLSPSSAPPKGVLKHSISRESESSMEVESKRRRVEENRRVRFSEEVQAIPPLEMDLDDSDEEDSEAEEDSVISEEFEAERVVMEEVVHARRPALPAWILALKKMNSGKKHK</sequence>
<keyword evidence="3" id="KW-1185">Reference proteome</keyword>
<proteinExistence type="predicted"/>
<feature type="compositionally biased region" description="Low complexity" evidence="1">
    <location>
        <begin position="10"/>
        <end position="24"/>
    </location>
</feature>
<feature type="compositionally biased region" description="Basic and acidic residues" evidence="1">
    <location>
        <begin position="432"/>
        <end position="449"/>
    </location>
</feature>
<reference evidence="2" key="1">
    <citation type="submission" date="2023-08" db="EMBL/GenBank/DDBJ databases">
        <authorList>
            <person name="Alioto T."/>
            <person name="Alioto T."/>
            <person name="Gomez Garrido J."/>
        </authorList>
    </citation>
    <scope>NUCLEOTIDE SEQUENCE</scope>
</reference>
<feature type="region of interest" description="Disordered" evidence="1">
    <location>
        <begin position="483"/>
        <end position="618"/>
    </location>
</feature>
<feature type="compositionally biased region" description="Polar residues" evidence="1">
    <location>
        <begin position="54"/>
        <end position="79"/>
    </location>
</feature>
<feature type="region of interest" description="Disordered" evidence="1">
    <location>
        <begin position="1"/>
        <end position="329"/>
    </location>
</feature>
<dbReference type="EMBL" id="OY660869">
    <property type="protein sequence ID" value="CAJ1058439.1"/>
    <property type="molecule type" value="Genomic_DNA"/>
</dbReference>
<feature type="compositionally biased region" description="Basic and acidic residues" evidence="1">
    <location>
        <begin position="252"/>
        <end position="272"/>
    </location>
</feature>
<feature type="compositionally biased region" description="Polar residues" evidence="1">
    <location>
        <begin position="492"/>
        <end position="521"/>
    </location>
</feature>
<gene>
    <name evidence="2" type="ORF">XNOV1_A026186</name>
</gene>
<organism evidence="2 3">
    <name type="scientific">Xyrichtys novacula</name>
    <name type="common">Pearly razorfish</name>
    <name type="synonym">Hemipteronotus novacula</name>
    <dbReference type="NCBI Taxonomy" id="13765"/>
    <lineage>
        <taxon>Eukaryota</taxon>
        <taxon>Metazoa</taxon>
        <taxon>Chordata</taxon>
        <taxon>Craniata</taxon>
        <taxon>Vertebrata</taxon>
        <taxon>Euteleostomi</taxon>
        <taxon>Actinopterygii</taxon>
        <taxon>Neopterygii</taxon>
        <taxon>Teleostei</taxon>
        <taxon>Neoteleostei</taxon>
        <taxon>Acanthomorphata</taxon>
        <taxon>Eupercaria</taxon>
        <taxon>Labriformes</taxon>
        <taxon>Labridae</taxon>
        <taxon>Xyrichtys</taxon>
    </lineage>
</organism>
<feature type="region of interest" description="Disordered" evidence="1">
    <location>
        <begin position="428"/>
        <end position="463"/>
    </location>
</feature>